<evidence type="ECO:0000256" key="3">
    <source>
        <dbReference type="PIRSR" id="PIRSR003170-1"/>
    </source>
</evidence>
<dbReference type="CDD" id="cd19366">
    <property type="entry name" value="TenA_C_BhTenA-like"/>
    <property type="match status" value="1"/>
</dbReference>
<dbReference type="PANTHER" id="PTHR43198">
    <property type="entry name" value="BIFUNCTIONAL TH2 PROTEIN"/>
    <property type="match status" value="1"/>
</dbReference>
<comment type="similarity">
    <text evidence="2">Belongs to the TenA family.</text>
</comment>
<dbReference type="InterPro" id="IPR027574">
    <property type="entry name" value="Thiaminase_II"/>
</dbReference>
<dbReference type="InterPro" id="IPR016084">
    <property type="entry name" value="Haem_Oase-like_multi-hlx"/>
</dbReference>
<proteinExistence type="inferred from homology"/>
<dbReference type="GO" id="GO:0009228">
    <property type="term" value="P:thiamine biosynthetic process"/>
    <property type="evidence" value="ECO:0007669"/>
    <property type="project" value="UniProtKB-KW"/>
</dbReference>
<feature type="active site" description="Proton donor" evidence="3">
    <location>
        <position position="207"/>
    </location>
</feature>
<accession>A0A6J4REX5</accession>
<dbReference type="NCBIfam" id="TIGR04306">
    <property type="entry name" value="salvage_TenA"/>
    <property type="match status" value="1"/>
</dbReference>
<dbReference type="EC" id="3.5.99.2" evidence="2"/>
<sequence>MSTFAHALRAHADDVWEAQHAHPFVTGIGDGTLPEAAFRFYVRQDYVFLIDYGRLLALGAARAPRLAVMRRFAALAQAILETEMDLHRDYAAAWGIGASELEAEQAAPATAGYVDFLLRTAALGDFAELAAALLPCMWGYAEIGERLAAGPPPAHPLYRQWIEMYAGADFQQLAAWSRELVDDVAGELTAPGHERMRQAFLTCSRHELAFWESAWCHRIEAVPPPG</sequence>
<dbReference type="SUPFAM" id="SSF48613">
    <property type="entry name" value="Heme oxygenase-like"/>
    <property type="match status" value="1"/>
</dbReference>
<evidence type="ECO:0000313" key="5">
    <source>
        <dbReference type="EMBL" id="CAA9471960.1"/>
    </source>
</evidence>
<dbReference type="GO" id="GO:0050334">
    <property type="term" value="F:thiaminase activity"/>
    <property type="evidence" value="ECO:0007669"/>
    <property type="project" value="UniProtKB-UniRule"/>
</dbReference>
<dbReference type="GO" id="GO:0009229">
    <property type="term" value="P:thiamine diphosphate biosynthetic process"/>
    <property type="evidence" value="ECO:0007669"/>
    <property type="project" value="UniProtKB-UniPathway"/>
</dbReference>
<evidence type="ECO:0000256" key="2">
    <source>
        <dbReference type="PIRNR" id="PIRNR003170"/>
    </source>
</evidence>
<name>A0A6J4REX5_9ACTN</name>
<comment type="pathway">
    <text evidence="1 2">Cofactor biosynthesis; thiamine diphosphate biosynthesis.</text>
</comment>
<dbReference type="PIRSF" id="PIRSF003170">
    <property type="entry name" value="Pet18p"/>
    <property type="match status" value="1"/>
</dbReference>
<dbReference type="AlphaFoldDB" id="A0A6J4REX5"/>
<dbReference type="UniPathway" id="UPA00060"/>
<dbReference type="GO" id="GO:0005829">
    <property type="term" value="C:cytosol"/>
    <property type="evidence" value="ECO:0007669"/>
    <property type="project" value="TreeGrafter"/>
</dbReference>
<protein>
    <recommendedName>
        <fullName evidence="2">Aminopyrimidine aminohydrolase</fullName>
        <ecNumber evidence="2">3.5.99.2</ecNumber>
    </recommendedName>
</protein>
<gene>
    <name evidence="5" type="ORF">AVDCRST_MAG65-832</name>
</gene>
<dbReference type="InterPro" id="IPR050967">
    <property type="entry name" value="Thiamine_Salvage_TenA"/>
</dbReference>
<organism evidence="5">
    <name type="scientific">uncultured Solirubrobacteraceae bacterium</name>
    <dbReference type="NCBI Taxonomy" id="1162706"/>
    <lineage>
        <taxon>Bacteria</taxon>
        <taxon>Bacillati</taxon>
        <taxon>Actinomycetota</taxon>
        <taxon>Thermoleophilia</taxon>
        <taxon>Solirubrobacterales</taxon>
        <taxon>Solirubrobacteraceae</taxon>
        <taxon>environmental samples</taxon>
    </lineage>
</organism>
<dbReference type="InterPro" id="IPR004305">
    <property type="entry name" value="Thiaminase-2/PQQC"/>
</dbReference>
<keyword evidence="2" id="KW-0784">Thiamine biosynthesis</keyword>
<dbReference type="PANTHER" id="PTHR43198:SF2">
    <property type="entry name" value="SI:CH1073-67J19.1-RELATED"/>
    <property type="match status" value="1"/>
</dbReference>
<comment type="catalytic activity">
    <reaction evidence="2">
        <text>4-amino-5-aminomethyl-2-methylpyrimidine + H2O = 4-amino-5-hydroxymethyl-2-methylpyrimidine + NH4(+)</text>
        <dbReference type="Rhea" id="RHEA:31799"/>
        <dbReference type="ChEBI" id="CHEBI:15377"/>
        <dbReference type="ChEBI" id="CHEBI:16892"/>
        <dbReference type="ChEBI" id="CHEBI:28938"/>
        <dbReference type="ChEBI" id="CHEBI:63416"/>
        <dbReference type="EC" id="3.5.99.2"/>
    </reaction>
</comment>
<comment type="function">
    <text evidence="2">Catalyzes an amino-pyrimidine hydrolysis reaction at the C5' of the pyrimidine moiety of thiamine compounds, a reaction that is part of a thiamine salvage pathway. Thus, catalyzes the conversion of 4-amino-5-aminomethyl-2-methylpyrimidine to 4-amino-5-hydroxymethyl-2-methylpyrimidine (HMP).</text>
</comment>
<feature type="domain" description="Thiaminase-2/PQQC" evidence="4">
    <location>
        <begin position="11"/>
        <end position="216"/>
    </location>
</feature>
<dbReference type="InterPro" id="IPR026285">
    <property type="entry name" value="TenA_E"/>
</dbReference>
<dbReference type="Pfam" id="PF03070">
    <property type="entry name" value="TENA_THI-4"/>
    <property type="match status" value="1"/>
</dbReference>
<dbReference type="Gene3D" id="1.20.910.10">
    <property type="entry name" value="Heme oxygenase-like"/>
    <property type="match status" value="1"/>
</dbReference>
<evidence type="ECO:0000256" key="1">
    <source>
        <dbReference type="ARBA" id="ARBA00004948"/>
    </source>
</evidence>
<keyword evidence="2" id="KW-0378">Hydrolase</keyword>
<evidence type="ECO:0000259" key="4">
    <source>
        <dbReference type="Pfam" id="PF03070"/>
    </source>
</evidence>
<reference evidence="5" key="1">
    <citation type="submission" date="2020-02" db="EMBL/GenBank/DDBJ databases">
        <authorList>
            <person name="Meier V. D."/>
        </authorList>
    </citation>
    <scope>NUCLEOTIDE SEQUENCE</scope>
    <source>
        <strain evidence="5">AVDCRST_MAG65</strain>
    </source>
</reference>
<dbReference type="EMBL" id="CADCVL010000141">
    <property type="protein sequence ID" value="CAA9471960.1"/>
    <property type="molecule type" value="Genomic_DNA"/>
</dbReference>
<comment type="catalytic activity">
    <reaction evidence="2">
        <text>thiamine + H2O = 5-(2-hydroxyethyl)-4-methylthiazole + 4-amino-5-hydroxymethyl-2-methylpyrimidine + H(+)</text>
        <dbReference type="Rhea" id="RHEA:17509"/>
        <dbReference type="ChEBI" id="CHEBI:15377"/>
        <dbReference type="ChEBI" id="CHEBI:15378"/>
        <dbReference type="ChEBI" id="CHEBI:16892"/>
        <dbReference type="ChEBI" id="CHEBI:17957"/>
        <dbReference type="ChEBI" id="CHEBI:18385"/>
        <dbReference type="EC" id="3.5.99.2"/>
    </reaction>
</comment>